<accession>A0A151T2V9</accession>
<evidence type="ECO:0000313" key="1">
    <source>
        <dbReference type="EMBL" id="KYP61321.1"/>
    </source>
</evidence>
<dbReference type="Proteomes" id="UP000075243">
    <property type="component" value="Chromosome 8"/>
</dbReference>
<gene>
    <name evidence="1" type="ORF">KK1_015808</name>
</gene>
<dbReference type="AlphaFoldDB" id="A0A151T2V9"/>
<dbReference type="EMBL" id="CM003610">
    <property type="protein sequence ID" value="KYP61321.1"/>
    <property type="molecule type" value="Genomic_DNA"/>
</dbReference>
<dbReference type="InterPro" id="IPR043502">
    <property type="entry name" value="DNA/RNA_pol_sf"/>
</dbReference>
<dbReference type="SUPFAM" id="SSF56672">
    <property type="entry name" value="DNA/RNA polymerases"/>
    <property type="match status" value="1"/>
</dbReference>
<dbReference type="PANTHER" id="PTHR11439">
    <property type="entry name" value="GAG-POL-RELATED RETROTRANSPOSON"/>
    <property type="match status" value="1"/>
</dbReference>
<organism evidence="1 2">
    <name type="scientific">Cajanus cajan</name>
    <name type="common">Pigeon pea</name>
    <name type="synonym">Cajanus indicus</name>
    <dbReference type="NCBI Taxonomy" id="3821"/>
    <lineage>
        <taxon>Eukaryota</taxon>
        <taxon>Viridiplantae</taxon>
        <taxon>Streptophyta</taxon>
        <taxon>Embryophyta</taxon>
        <taxon>Tracheophyta</taxon>
        <taxon>Spermatophyta</taxon>
        <taxon>Magnoliopsida</taxon>
        <taxon>eudicotyledons</taxon>
        <taxon>Gunneridae</taxon>
        <taxon>Pentapetalae</taxon>
        <taxon>rosids</taxon>
        <taxon>fabids</taxon>
        <taxon>Fabales</taxon>
        <taxon>Fabaceae</taxon>
        <taxon>Papilionoideae</taxon>
        <taxon>50 kb inversion clade</taxon>
        <taxon>NPAAA clade</taxon>
        <taxon>indigoferoid/millettioid clade</taxon>
        <taxon>Phaseoleae</taxon>
        <taxon>Cajanus</taxon>
    </lineage>
</organism>
<evidence type="ECO:0008006" key="3">
    <source>
        <dbReference type="Google" id="ProtNLM"/>
    </source>
</evidence>
<keyword evidence="2" id="KW-1185">Reference proteome</keyword>
<name>A0A151T2V9_CAJCA</name>
<evidence type="ECO:0000313" key="2">
    <source>
        <dbReference type="Proteomes" id="UP000075243"/>
    </source>
</evidence>
<reference evidence="1 2" key="1">
    <citation type="journal article" date="2012" name="Nat. Biotechnol.">
        <title>Draft genome sequence of pigeonpea (Cajanus cajan), an orphan legume crop of resource-poor farmers.</title>
        <authorList>
            <person name="Varshney R.K."/>
            <person name="Chen W."/>
            <person name="Li Y."/>
            <person name="Bharti A.K."/>
            <person name="Saxena R.K."/>
            <person name="Schlueter J.A."/>
            <person name="Donoghue M.T."/>
            <person name="Azam S."/>
            <person name="Fan G."/>
            <person name="Whaley A.M."/>
            <person name="Farmer A.D."/>
            <person name="Sheridan J."/>
            <person name="Iwata A."/>
            <person name="Tuteja R."/>
            <person name="Penmetsa R.V."/>
            <person name="Wu W."/>
            <person name="Upadhyaya H.D."/>
            <person name="Yang S.P."/>
            <person name="Shah T."/>
            <person name="Saxena K.B."/>
            <person name="Michael T."/>
            <person name="McCombie W.R."/>
            <person name="Yang B."/>
            <person name="Zhang G."/>
            <person name="Yang H."/>
            <person name="Wang J."/>
            <person name="Spillane C."/>
            <person name="Cook D.R."/>
            <person name="May G.D."/>
            <person name="Xu X."/>
            <person name="Jackson S.A."/>
        </authorList>
    </citation>
    <scope>NUCLEOTIDE SEQUENCE [LARGE SCALE GENOMIC DNA]</scope>
    <source>
        <strain evidence="2">cv. Asha</strain>
    </source>
</reference>
<dbReference type="CDD" id="cd09272">
    <property type="entry name" value="RNase_HI_RT_Ty1"/>
    <property type="match status" value="1"/>
</dbReference>
<dbReference type="PANTHER" id="PTHR11439:SF498">
    <property type="entry name" value="DNAK FAMILY PROTEIN"/>
    <property type="match status" value="1"/>
</dbReference>
<dbReference type="OMA" id="CEVQWIS"/>
<protein>
    <recommendedName>
        <fullName evidence="3">Copia protein</fullName>
    </recommendedName>
</protein>
<sequence>MLACCPSSTPMDYKASLSADTGTPLTDPSSYRRLIGRLIYLTNTRPDIAHAVQHLSQFVSQPTSSHQQVVFRILRYLKQAPGQGIFLAADSSLQLKAFSDSDWAGCTDTRRSVTGFSIYIGHSLISWRSKKQPTVSRSSSEAEYRALASTACEIQWLTYLLEDFRISFTRPALLYCDNQSALQIASNQVFHERTKHIEIDCHLVREKVTNALLKLLPVSSSFQLADIYTKALSPSRFKELCSKLGMSNIYSQLEGGS</sequence>
<proteinExistence type="predicted"/>
<dbReference type="Gramene" id="C.cajan_15364.t">
    <property type="protein sequence ID" value="C.cajan_15364.t.cds1"/>
    <property type="gene ID" value="C.cajan_15364"/>
</dbReference>